<dbReference type="AlphaFoldDB" id="A0AAD8PDQ6"/>
<evidence type="ECO:0000256" key="2">
    <source>
        <dbReference type="SAM" id="SignalP"/>
    </source>
</evidence>
<evidence type="ECO:0000256" key="1">
    <source>
        <dbReference type="SAM" id="Phobius"/>
    </source>
</evidence>
<sequence>MMLSAGLVLGFLALAMAENHVRAQVSTDETNSEFDRNSIPTVDDSDSDRVISTNDFWDKAIDILNIPTLKDNTLWAILFIVIMAALIGGQLVAIVAGARRKKKCDILIAVGSLLLVIALLVAAFYIVTAIMYIRKGRHMS</sequence>
<protein>
    <submittedName>
        <fullName evidence="3">Uncharacterized protein</fullName>
    </submittedName>
</protein>
<keyword evidence="4" id="KW-1185">Reference proteome</keyword>
<evidence type="ECO:0000313" key="3">
    <source>
        <dbReference type="EMBL" id="KAK1442486.1"/>
    </source>
</evidence>
<keyword evidence="1" id="KW-0812">Transmembrane</keyword>
<comment type="caution">
    <text evidence="3">The sequence shown here is derived from an EMBL/GenBank/DDBJ whole genome shotgun (WGS) entry which is preliminary data.</text>
</comment>
<keyword evidence="2" id="KW-0732">Signal</keyword>
<keyword evidence="1" id="KW-1133">Transmembrane helix</keyword>
<name>A0AAD8PDQ6_BABGI</name>
<keyword evidence="1" id="KW-0472">Membrane</keyword>
<dbReference type="Proteomes" id="UP001230268">
    <property type="component" value="Unassembled WGS sequence"/>
</dbReference>
<dbReference type="EMBL" id="JAVEPI010000003">
    <property type="protein sequence ID" value="KAK1442486.1"/>
    <property type="molecule type" value="Genomic_DNA"/>
</dbReference>
<reference evidence="3" key="1">
    <citation type="submission" date="2023-08" db="EMBL/GenBank/DDBJ databases">
        <title>Draft sequence of the Babesia gibsoni genome.</title>
        <authorList>
            <person name="Yamagishi J.Y."/>
            <person name="Xuan X.X."/>
        </authorList>
    </citation>
    <scope>NUCLEOTIDE SEQUENCE</scope>
    <source>
        <strain evidence="3">Azabu</strain>
    </source>
</reference>
<organism evidence="3 4">
    <name type="scientific">Babesia gibsoni</name>
    <dbReference type="NCBI Taxonomy" id="33632"/>
    <lineage>
        <taxon>Eukaryota</taxon>
        <taxon>Sar</taxon>
        <taxon>Alveolata</taxon>
        <taxon>Apicomplexa</taxon>
        <taxon>Aconoidasida</taxon>
        <taxon>Piroplasmida</taxon>
        <taxon>Babesiidae</taxon>
        <taxon>Babesia</taxon>
    </lineage>
</organism>
<evidence type="ECO:0000313" key="4">
    <source>
        <dbReference type="Proteomes" id="UP001230268"/>
    </source>
</evidence>
<feature type="chain" id="PRO_5041940991" evidence="2">
    <location>
        <begin position="18"/>
        <end position="140"/>
    </location>
</feature>
<feature type="transmembrane region" description="Helical" evidence="1">
    <location>
        <begin position="106"/>
        <end position="133"/>
    </location>
</feature>
<feature type="transmembrane region" description="Helical" evidence="1">
    <location>
        <begin position="74"/>
        <end position="94"/>
    </location>
</feature>
<gene>
    <name evidence="3" type="ORF">BgAZ_300040</name>
</gene>
<proteinExistence type="predicted"/>
<accession>A0AAD8PDQ6</accession>
<feature type="signal peptide" evidence="2">
    <location>
        <begin position="1"/>
        <end position="17"/>
    </location>
</feature>